<dbReference type="InterPro" id="IPR029058">
    <property type="entry name" value="AB_hydrolase_fold"/>
</dbReference>
<dbReference type="Proteomes" id="UP000007151">
    <property type="component" value="Unassembled WGS sequence"/>
</dbReference>
<dbReference type="KEGG" id="dpl:KGM_200598"/>
<comment type="caution">
    <text evidence="2">The sequence shown here is derived from an EMBL/GenBank/DDBJ whole genome shotgun (WGS) entry which is preliminary data.</text>
</comment>
<accession>A0A212FD10</accession>
<protein>
    <recommendedName>
        <fullName evidence="1">AB hydrolase-1 domain-containing protein</fullName>
    </recommendedName>
</protein>
<name>A0A212FD10_DANPL</name>
<keyword evidence="3" id="KW-1185">Reference proteome</keyword>
<reference evidence="2 3" key="1">
    <citation type="journal article" date="2011" name="Cell">
        <title>The monarch butterfly genome yields insights into long-distance migration.</title>
        <authorList>
            <person name="Zhan S."/>
            <person name="Merlin C."/>
            <person name="Boore J.L."/>
            <person name="Reppert S.M."/>
        </authorList>
    </citation>
    <scope>NUCLEOTIDE SEQUENCE [LARGE SCALE GENOMIC DNA]</scope>
    <source>
        <strain evidence="2">F-2</strain>
    </source>
</reference>
<dbReference type="STRING" id="278856.A0A212FD10"/>
<sequence length="354" mass="39185">MSVNSNKVLQVVFGWEAVDLILKSLFIGLWQLIKLSVKRLWKGQKKKSSKDCAVVEFTVDSSIGIHCYIKIKGVKYHYVETGPKYGKLVLILGDAPDTRNLWVPSWSSVVRRLAETGHHVVTLDLRGTGASEGGYRSDLSPPRAVEEITALLEALGTSEQNPALMVGFGIGGMLTWYVVHCQGVLIHKFAVISAPHPNLYWQHPPAEFCRQSLHFMQWPLFPERWLAEGTLKEGSKWTSSRARDWSGALNYVRGAAWYRIHPDHKITSRGLLIGSKDSASQLVTSAQYCNNPALRMVKKPGPGDTEVAQLILDFFVGKQKLPEEVPKGLVGRVLGAVAGRGRELTARLALPVNA</sequence>
<dbReference type="EMBL" id="AGBW02009117">
    <property type="protein sequence ID" value="OWR51622.1"/>
    <property type="molecule type" value="Genomic_DNA"/>
</dbReference>
<evidence type="ECO:0000313" key="3">
    <source>
        <dbReference type="Proteomes" id="UP000007151"/>
    </source>
</evidence>
<evidence type="ECO:0000313" key="2">
    <source>
        <dbReference type="EMBL" id="OWR51622.1"/>
    </source>
</evidence>
<dbReference type="Gene3D" id="3.40.50.1820">
    <property type="entry name" value="alpha/beta hydrolase"/>
    <property type="match status" value="1"/>
</dbReference>
<dbReference type="PANTHER" id="PTHR43329">
    <property type="entry name" value="EPOXIDE HYDROLASE"/>
    <property type="match status" value="1"/>
</dbReference>
<proteinExistence type="predicted"/>
<dbReference type="AlphaFoldDB" id="A0A212FD10"/>
<dbReference type="InterPro" id="IPR000073">
    <property type="entry name" value="AB_hydrolase_1"/>
</dbReference>
<feature type="domain" description="AB hydrolase-1" evidence="1">
    <location>
        <begin position="105"/>
        <end position="284"/>
    </location>
</feature>
<dbReference type="SUPFAM" id="SSF53474">
    <property type="entry name" value="alpha/beta-Hydrolases"/>
    <property type="match status" value="1"/>
</dbReference>
<dbReference type="Pfam" id="PF12697">
    <property type="entry name" value="Abhydrolase_6"/>
    <property type="match status" value="1"/>
</dbReference>
<dbReference type="OrthoDB" id="408373at2759"/>
<dbReference type="eggNOG" id="KOG4178">
    <property type="taxonomic scope" value="Eukaryota"/>
</dbReference>
<organism evidence="2 3">
    <name type="scientific">Danaus plexippus plexippus</name>
    <dbReference type="NCBI Taxonomy" id="278856"/>
    <lineage>
        <taxon>Eukaryota</taxon>
        <taxon>Metazoa</taxon>
        <taxon>Ecdysozoa</taxon>
        <taxon>Arthropoda</taxon>
        <taxon>Hexapoda</taxon>
        <taxon>Insecta</taxon>
        <taxon>Pterygota</taxon>
        <taxon>Neoptera</taxon>
        <taxon>Endopterygota</taxon>
        <taxon>Lepidoptera</taxon>
        <taxon>Glossata</taxon>
        <taxon>Ditrysia</taxon>
        <taxon>Papilionoidea</taxon>
        <taxon>Nymphalidae</taxon>
        <taxon>Danainae</taxon>
        <taxon>Danaini</taxon>
        <taxon>Danaina</taxon>
        <taxon>Danaus</taxon>
        <taxon>Danaus</taxon>
    </lineage>
</organism>
<evidence type="ECO:0000259" key="1">
    <source>
        <dbReference type="Pfam" id="PF12697"/>
    </source>
</evidence>
<dbReference type="GO" id="GO:0004301">
    <property type="term" value="F:epoxide hydrolase activity"/>
    <property type="evidence" value="ECO:0007669"/>
    <property type="project" value="UniProtKB-ARBA"/>
</dbReference>
<gene>
    <name evidence="2" type="ORF">KGM_200598</name>
</gene>